<sequence length="495" mass="52523">MRESNSLAGAVISLAVCVVVGGLIWWLFPAFLVGLWSGFRASWLVFIPLIILAIIVITCTASDNGGIAFLIGVLAAGWTIFAGVSLPYWQLNALQEASVFQSETPPGELSFRERAPFDVAAATSKRTLGETTGDVSGKVRSITAAGENGEYTTSVIRRGLFQGYESTQTLTPPLYGTAGAKDVTFCDFDPRAKLRFGGVWPVHNLQTAIYHRTPLGTHANQDDAFAVCVDDVPYIYAPLTRQQGFAVTTRVPAGVAIYNGKSGELSIERDYDGELPAYPQSVATAQRESTVASGSLADYWFKRVGWEDTGKDGSDPNGVNRAEFGLASADGDKQLYVTPLNPRGSSSSIVGLGVVDATHHRAGELNDYAVHLYPKGEARQANSAVADSITGGVLQGYQASGLTVFEVVPASDGSWSATIGKRQSILYRASIAVDGTITLRDANGNQVGGTVSVSSDGEVEREVATADTDLGPMTDAELRALAHQIVDELAERSGN</sequence>
<reference evidence="2 3" key="1">
    <citation type="submission" date="2019-03" db="EMBL/GenBank/DDBJ databases">
        <title>Genomic analyses of the natural microbiome of Caenorhabditis elegans.</title>
        <authorList>
            <person name="Samuel B."/>
        </authorList>
    </citation>
    <scope>NUCLEOTIDE SEQUENCE [LARGE SCALE GENOMIC DNA]</scope>
    <source>
        <strain evidence="2 3">JUb18</strain>
    </source>
</reference>
<name>A0A4R6RS14_9MICO</name>
<organism evidence="2 3">
    <name type="scientific">Leucobacter luti</name>
    <dbReference type="NCBI Taxonomy" id="340320"/>
    <lineage>
        <taxon>Bacteria</taxon>
        <taxon>Bacillati</taxon>
        <taxon>Actinomycetota</taxon>
        <taxon>Actinomycetes</taxon>
        <taxon>Micrococcales</taxon>
        <taxon>Microbacteriaceae</taxon>
        <taxon>Leucobacter</taxon>
    </lineage>
</organism>
<feature type="transmembrane region" description="Helical" evidence="1">
    <location>
        <begin position="67"/>
        <end position="89"/>
    </location>
</feature>
<dbReference type="Proteomes" id="UP000295601">
    <property type="component" value="Unassembled WGS sequence"/>
</dbReference>
<feature type="transmembrane region" description="Helical" evidence="1">
    <location>
        <begin position="40"/>
        <end position="60"/>
    </location>
</feature>
<comment type="caution">
    <text evidence="2">The sequence shown here is derived from an EMBL/GenBank/DDBJ whole genome shotgun (WGS) entry which is preliminary data.</text>
</comment>
<proteinExistence type="predicted"/>
<evidence type="ECO:0000256" key="1">
    <source>
        <dbReference type="SAM" id="Phobius"/>
    </source>
</evidence>
<keyword evidence="3" id="KW-1185">Reference proteome</keyword>
<dbReference type="AlphaFoldDB" id="A0A4R6RS14"/>
<dbReference type="OrthoDB" id="3276272at2"/>
<keyword evidence="1" id="KW-0472">Membrane</keyword>
<keyword evidence="1" id="KW-0812">Transmembrane</keyword>
<dbReference type="EMBL" id="SNYA01000009">
    <property type="protein sequence ID" value="TDP89580.1"/>
    <property type="molecule type" value="Genomic_DNA"/>
</dbReference>
<keyword evidence="1" id="KW-1133">Transmembrane helix</keyword>
<accession>A0A4R6RS14</accession>
<protein>
    <submittedName>
        <fullName evidence="2">Uncharacterized protein</fullName>
    </submittedName>
</protein>
<gene>
    <name evidence="2" type="ORF">EDF62_3333</name>
</gene>
<dbReference type="RefSeq" id="WP_133617826.1">
    <property type="nucleotide sequence ID" value="NZ_SNYA01000009.1"/>
</dbReference>
<evidence type="ECO:0000313" key="3">
    <source>
        <dbReference type="Proteomes" id="UP000295601"/>
    </source>
</evidence>
<evidence type="ECO:0000313" key="2">
    <source>
        <dbReference type="EMBL" id="TDP89580.1"/>
    </source>
</evidence>
<feature type="transmembrane region" description="Helical" evidence="1">
    <location>
        <begin position="7"/>
        <end position="28"/>
    </location>
</feature>